<comment type="caution">
    <text evidence="3">The sequence shown here is derived from an EMBL/GenBank/DDBJ whole genome shotgun (WGS) entry which is preliminary data.</text>
</comment>
<organism evidence="3 4">
    <name type="scientific">Rubus argutus</name>
    <name type="common">Southern blackberry</name>
    <dbReference type="NCBI Taxonomy" id="59490"/>
    <lineage>
        <taxon>Eukaryota</taxon>
        <taxon>Viridiplantae</taxon>
        <taxon>Streptophyta</taxon>
        <taxon>Embryophyta</taxon>
        <taxon>Tracheophyta</taxon>
        <taxon>Spermatophyta</taxon>
        <taxon>Magnoliopsida</taxon>
        <taxon>eudicotyledons</taxon>
        <taxon>Gunneridae</taxon>
        <taxon>Pentapetalae</taxon>
        <taxon>rosids</taxon>
        <taxon>fabids</taxon>
        <taxon>Rosales</taxon>
        <taxon>Rosaceae</taxon>
        <taxon>Rosoideae</taxon>
        <taxon>Rosoideae incertae sedis</taxon>
        <taxon>Rubus</taxon>
    </lineage>
</organism>
<dbReference type="PANTHER" id="PTHR10807">
    <property type="entry name" value="MYOTUBULARIN-RELATED"/>
    <property type="match status" value="1"/>
</dbReference>
<accession>A0AAW1VGU5</accession>
<dbReference type="InterPro" id="IPR030564">
    <property type="entry name" value="Myotubularin"/>
</dbReference>
<dbReference type="InterPro" id="IPR029021">
    <property type="entry name" value="Prot-tyrosine_phosphatase-like"/>
</dbReference>
<dbReference type="Proteomes" id="UP001457282">
    <property type="component" value="Unassembled WGS sequence"/>
</dbReference>
<evidence type="ECO:0000313" key="3">
    <source>
        <dbReference type="EMBL" id="KAK9902501.1"/>
    </source>
</evidence>
<feature type="compositionally biased region" description="Basic and acidic residues" evidence="1">
    <location>
        <begin position="12"/>
        <end position="21"/>
    </location>
</feature>
<evidence type="ECO:0000256" key="1">
    <source>
        <dbReference type="SAM" id="MobiDB-lite"/>
    </source>
</evidence>
<dbReference type="SUPFAM" id="SSF52799">
    <property type="entry name" value="(Phosphotyrosine protein) phosphatases II"/>
    <property type="match status" value="1"/>
</dbReference>
<dbReference type="PANTHER" id="PTHR10807:SF8">
    <property type="entry name" value="PHOSPHATIDYLINOSITOL-3-PHOSPHATE PHOSPHATASE"/>
    <property type="match status" value="1"/>
</dbReference>
<dbReference type="AlphaFoldDB" id="A0AAW1VGU5"/>
<dbReference type="PROSITE" id="PS51339">
    <property type="entry name" value="PPASE_MYOTUBULARIN"/>
    <property type="match status" value="1"/>
</dbReference>
<dbReference type="Pfam" id="PF06602">
    <property type="entry name" value="Myotub-related"/>
    <property type="match status" value="1"/>
</dbReference>
<dbReference type="GO" id="GO:0106018">
    <property type="term" value="F:phosphatidylinositol-3,5-bisphosphate phosphatase activity"/>
    <property type="evidence" value="ECO:0007669"/>
    <property type="project" value="TreeGrafter"/>
</dbReference>
<evidence type="ECO:0000313" key="4">
    <source>
        <dbReference type="Proteomes" id="UP001457282"/>
    </source>
</evidence>
<dbReference type="GO" id="GO:0005737">
    <property type="term" value="C:cytoplasm"/>
    <property type="evidence" value="ECO:0007669"/>
    <property type="project" value="TreeGrafter"/>
</dbReference>
<feature type="region of interest" description="Disordered" evidence="1">
    <location>
        <begin position="1"/>
        <end position="21"/>
    </location>
</feature>
<feature type="domain" description="Myotubularin phosphatase" evidence="2">
    <location>
        <begin position="82"/>
        <end position="220"/>
    </location>
</feature>
<protein>
    <recommendedName>
        <fullName evidence="2">Myotubularin phosphatase domain-containing protein</fullName>
    </recommendedName>
</protein>
<sequence>MASMPRSGRSTPLRDSHDSEKMEATAGFTVRSTLPFEFELDCLLELSKFKLRGMAVVLINTDEAGKDMRIIVFGFRPKTRQRHAVFDALLECTKPASLWELYAFVSGPSNLVTLIQSVNSYSLCQSYPFALIVPKSITDEEVLLASSFRARCRLPVVTWCHPRTGAVLARSSQPLVGIMMNMRSNTDEKLVAALCSHLAGTSGKGGKLYIADARPRKKML</sequence>
<dbReference type="InterPro" id="IPR010569">
    <property type="entry name" value="Myotubularin-like_Pase_dom"/>
</dbReference>
<gene>
    <name evidence="3" type="ORF">M0R45_001557</name>
</gene>
<proteinExistence type="predicted"/>
<reference evidence="3 4" key="1">
    <citation type="journal article" date="2023" name="G3 (Bethesda)">
        <title>A chromosome-length genome assembly and annotation of blackberry (Rubus argutus, cv. 'Hillquist').</title>
        <authorList>
            <person name="Bruna T."/>
            <person name="Aryal R."/>
            <person name="Dudchenko O."/>
            <person name="Sargent D.J."/>
            <person name="Mead D."/>
            <person name="Buti M."/>
            <person name="Cavallini A."/>
            <person name="Hytonen T."/>
            <person name="Andres J."/>
            <person name="Pham M."/>
            <person name="Weisz D."/>
            <person name="Mascagni F."/>
            <person name="Usai G."/>
            <person name="Natali L."/>
            <person name="Bassil N."/>
            <person name="Fernandez G.E."/>
            <person name="Lomsadze A."/>
            <person name="Armour M."/>
            <person name="Olukolu B."/>
            <person name="Poorten T."/>
            <person name="Britton C."/>
            <person name="Davik J."/>
            <person name="Ashrafi H."/>
            <person name="Aiden E.L."/>
            <person name="Borodovsky M."/>
            <person name="Worthington M."/>
        </authorList>
    </citation>
    <scope>NUCLEOTIDE SEQUENCE [LARGE SCALE GENOMIC DNA]</scope>
    <source>
        <strain evidence="3">PI 553951</strain>
    </source>
</reference>
<evidence type="ECO:0000259" key="2">
    <source>
        <dbReference type="PROSITE" id="PS51339"/>
    </source>
</evidence>
<dbReference type="GO" id="GO:0004438">
    <property type="term" value="F:phosphatidylinositol-3-phosphate phosphatase activity"/>
    <property type="evidence" value="ECO:0007669"/>
    <property type="project" value="TreeGrafter"/>
</dbReference>
<keyword evidence="4" id="KW-1185">Reference proteome</keyword>
<name>A0AAW1VGU5_RUBAR</name>
<dbReference type="EMBL" id="JBEDUW010000252">
    <property type="protein sequence ID" value="KAK9902501.1"/>
    <property type="molecule type" value="Genomic_DNA"/>
</dbReference>
<dbReference type="GO" id="GO:0046856">
    <property type="term" value="P:phosphatidylinositol dephosphorylation"/>
    <property type="evidence" value="ECO:0007669"/>
    <property type="project" value="TreeGrafter"/>
</dbReference>